<protein>
    <submittedName>
        <fullName evidence="2">Uncharacterized protein</fullName>
    </submittedName>
</protein>
<reference evidence="2 3" key="1">
    <citation type="submission" date="2016-03" db="EMBL/GenBank/DDBJ databases">
        <title>Trachymyrmex septentrionalis WGS genome.</title>
        <authorList>
            <person name="Nygaard S."/>
            <person name="Hu H."/>
            <person name="Boomsma J."/>
            <person name="Zhang G."/>
        </authorList>
    </citation>
    <scope>NUCLEOTIDE SEQUENCE [LARGE SCALE GENOMIC DNA]</scope>
    <source>
        <strain evidence="2">Tsep2-gDNA-1</strain>
        <tissue evidence="2">Whole body</tissue>
    </source>
</reference>
<gene>
    <name evidence="2" type="ORF">ALC56_15219</name>
</gene>
<keyword evidence="3" id="KW-1185">Reference proteome</keyword>
<evidence type="ECO:0000313" key="2">
    <source>
        <dbReference type="EMBL" id="KYN30523.1"/>
    </source>
</evidence>
<accession>A0A195EQN2</accession>
<dbReference type="AlphaFoldDB" id="A0A195EQN2"/>
<feature type="compositionally biased region" description="Basic and acidic residues" evidence="1">
    <location>
        <begin position="103"/>
        <end position="125"/>
    </location>
</feature>
<evidence type="ECO:0000313" key="3">
    <source>
        <dbReference type="Proteomes" id="UP000078541"/>
    </source>
</evidence>
<proteinExistence type="predicted"/>
<evidence type="ECO:0000256" key="1">
    <source>
        <dbReference type="SAM" id="MobiDB-lite"/>
    </source>
</evidence>
<feature type="non-terminal residue" evidence="2">
    <location>
        <position position="1"/>
    </location>
</feature>
<sequence length="201" mass="22093">VHRHLPQRVTLHNSTYGNAVARPYDRHLIKKTVRRTHSRLPKESAVRLLGARCNVRTMQRSRMHSAKTAFGGAVFFALYGNLRVSLRETIPCVGPINPTGTARRTDRNREKGEREKKGKKEREGGVEEPSTLGTRSALGDGTDGTDGETGPDGTVTTRRWLVMLVNRAARRARPGRRGVVNKPASGPAPRDSKLGSGRVAD</sequence>
<name>A0A195EQN2_9HYME</name>
<dbReference type="EMBL" id="KQ982021">
    <property type="protein sequence ID" value="KYN30523.1"/>
    <property type="molecule type" value="Genomic_DNA"/>
</dbReference>
<organism evidence="2 3">
    <name type="scientific">Trachymyrmex septentrionalis</name>
    <dbReference type="NCBI Taxonomy" id="34720"/>
    <lineage>
        <taxon>Eukaryota</taxon>
        <taxon>Metazoa</taxon>
        <taxon>Ecdysozoa</taxon>
        <taxon>Arthropoda</taxon>
        <taxon>Hexapoda</taxon>
        <taxon>Insecta</taxon>
        <taxon>Pterygota</taxon>
        <taxon>Neoptera</taxon>
        <taxon>Endopterygota</taxon>
        <taxon>Hymenoptera</taxon>
        <taxon>Apocrita</taxon>
        <taxon>Aculeata</taxon>
        <taxon>Formicoidea</taxon>
        <taxon>Formicidae</taxon>
        <taxon>Myrmicinae</taxon>
        <taxon>Trachymyrmex</taxon>
    </lineage>
</organism>
<dbReference type="Proteomes" id="UP000078541">
    <property type="component" value="Unassembled WGS sequence"/>
</dbReference>
<feature type="region of interest" description="Disordered" evidence="1">
    <location>
        <begin position="91"/>
        <end position="201"/>
    </location>
</feature>